<evidence type="ECO:0000256" key="1">
    <source>
        <dbReference type="ARBA" id="ARBA00005369"/>
    </source>
</evidence>
<proteinExistence type="inferred from homology"/>
<keyword evidence="2" id="KW-0489">Methyltransferase</keyword>
<dbReference type="Gene3D" id="3.40.50.150">
    <property type="entry name" value="Vaccinia Virus protein VP39"/>
    <property type="match status" value="1"/>
</dbReference>
<accession>A0A3B0YS89</accession>
<comment type="similarity">
    <text evidence="1">Belongs to the methyltransferase superfamily. L-isoaspartyl/D-aspartyl protein methyltransferase family.</text>
</comment>
<dbReference type="SUPFAM" id="SSF53335">
    <property type="entry name" value="S-adenosyl-L-methionine-dependent methyltransferases"/>
    <property type="match status" value="1"/>
</dbReference>
<keyword evidence="2" id="KW-0808">Transferase</keyword>
<dbReference type="GO" id="GO:0004719">
    <property type="term" value="F:protein-L-isoaspartate (D-aspartate) O-methyltransferase activity"/>
    <property type="evidence" value="ECO:0007669"/>
    <property type="project" value="UniProtKB-EC"/>
</dbReference>
<dbReference type="GO" id="GO:0005737">
    <property type="term" value="C:cytoplasm"/>
    <property type="evidence" value="ECO:0007669"/>
    <property type="project" value="TreeGrafter"/>
</dbReference>
<dbReference type="AlphaFoldDB" id="A0A3B0YS89"/>
<dbReference type="InterPro" id="IPR029063">
    <property type="entry name" value="SAM-dependent_MTases_sf"/>
</dbReference>
<dbReference type="PANTHER" id="PTHR11579:SF18">
    <property type="entry name" value="PROTEIN-L-ISOASPARTATE O-METHYLTRANSFERASE"/>
    <property type="match status" value="1"/>
</dbReference>
<protein>
    <submittedName>
        <fullName evidence="2">Protein-L-isoaspartate O-methyltransferase</fullName>
        <ecNumber evidence="2">2.1.1.77</ecNumber>
    </submittedName>
</protein>
<dbReference type="GO" id="GO:0032259">
    <property type="term" value="P:methylation"/>
    <property type="evidence" value="ECO:0007669"/>
    <property type="project" value="UniProtKB-KW"/>
</dbReference>
<gene>
    <name evidence="2" type="ORF">MNBD_GAMMA15-991</name>
</gene>
<sequence length="220" mass="24322">MNALNIEQARFNMIEQQIRPWDVLDDQVLETLNHMPREDFVPERYQAMAFSDISIPLAHEQVMMPPKLEGRLLQSLLIQPTENILEIGTGSGYLTACLAKLGGSVHSVDIHSDFVEEAGSKLESHGIGNVTLETVDAANGLETSQHYDAIAVTGSLPILHRGYHELLNPGGRLFVIVGKPPIMQALLITRTGDQEWNEESLFEISLPPLSNAPQPEAFSF</sequence>
<dbReference type="InterPro" id="IPR000682">
    <property type="entry name" value="PCMT"/>
</dbReference>
<dbReference type="PANTHER" id="PTHR11579">
    <property type="entry name" value="PROTEIN-L-ISOASPARTATE O-METHYLTRANSFERASE"/>
    <property type="match status" value="1"/>
</dbReference>
<organism evidence="2">
    <name type="scientific">hydrothermal vent metagenome</name>
    <dbReference type="NCBI Taxonomy" id="652676"/>
    <lineage>
        <taxon>unclassified sequences</taxon>
        <taxon>metagenomes</taxon>
        <taxon>ecological metagenomes</taxon>
    </lineage>
</organism>
<dbReference type="EMBL" id="UOFN01000104">
    <property type="protein sequence ID" value="VAW78953.1"/>
    <property type="molecule type" value="Genomic_DNA"/>
</dbReference>
<dbReference type="Pfam" id="PF01135">
    <property type="entry name" value="PCMT"/>
    <property type="match status" value="1"/>
</dbReference>
<name>A0A3B0YS89_9ZZZZ</name>
<dbReference type="EC" id="2.1.1.77" evidence="2"/>
<evidence type="ECO:0000313" key="2">
    <source>
        <dbReference type="EMBL" id="VAW78953.1"/>
    </source>
</evidence>
<dbReference type="CDD" id="cd02440">
    <property type="entry name" value="AdoMet_MTases"/>
    <property type="match status" value="1"/>
</dbReference>
<reference evidence="2" key="1">
    <citation type="submission" date="2018-06" db="EMBL/GenBank/DDBJ databases">
        <authorList>
            <person name="Zhirakovskaya E."/>
        </authorList>
    </citation>
    <scope>NUCLEOTIDE SEQUENCE</scope>
</reference>